<accession>A0A7U3REC8</accession>
<protein>
    <submittedName>
        <fullName evidence="3">Allergen Cul o 11</fullName>
    </submittedName>
</protein>
<evidence type="ECO:0000256" key="1">
    <source>
        <dbReference type="SAM" id="MobiDB-lite"/>
    </source>
</evidence>
<proteinExistence type="evidence at transcript level"/>
<feature type="chain" id="PRO_5031461008" evidence="2">
    <location>
        <begin position="21"/>
        <end position="385"/>
    </location>
</feature>
<name>A0A7U3REC8_CULOB</name>
<keyword evidence="2" id="KW-0732">Signal</keyword>
<dbReference type="AlphaFoldDB" id="A0A7U3REC8"/>
<feature type="region of interest" description="Disordered" evidence="1">
    <location>
        <begin position="69"/>
        <end position="141"/>
    </location>
</feature>
<evidence type="ECO:0000256" key="2">
    <source>
        <dbReference type="SAM" id="SignalP"/>
    </source>
</evidence>
<organism evidence="3">
    <name type="scientific">Culicoides obsoletus</name>
    <name type="common">Biting midge</name>
    <name type="synonym">Ceratopogon obsoletus</name>
    <dbReference type="NCBI Taxonomy" id="289301"/>
    <lineage>
        <taxon>Eukaryota</taxon>
        <taxon>Metazoa</taxon>
        <taxon>Ecdysozoa</taxon>
        <taxon>Arthropoda</taxon>
        <taxon>Hexapoda</taxon>
        <taxon>Insecta</taxon>
        <taxon>Pterygota</taxon>
        <taxon>Neoptera</taxon>
        <taxon>Endopterygota</taxon>
        <taxon>Diptera</taxon>
        <taxon>Nematocera</taxon>
        <taxon>Chironomoidea</taxon>
        <taxon>Ceratopogonidae</taxon>
        <taxon>Ceratopogoninae</taxon>
        <taxon>Culicoides</taxon>
        <taxon>Avaritia</taxon>
    </lineage>
</organism>
<evidence type="ECO:0000313" key="3">
    <source>
        <dbReference type="EMBL" id="QII57729.1"/>
    </source>
</evidence>
<reference evidence="3" key="1">
    <citation type="journal article" date="2020" name="Allergy">
        <title>Component-resolved microarray analysis of IgE sensitization profiles to Culicoides recombinant allergens in horses with insect bite hypersensitivity.</title>
        <authorList>
            <person name="Novotny E.N."/>
            <person name="White S.J."/>
            <person name="Wilson A.D."/>
            <person name="Stefansdottir S.B."/>
            <person name="Tijhaar E."/>
            <person name="Jonsdottir S."/>
            <person name="Frey R."/>
            <person name="Reiche D."/>
            <person name="Rose H."/>
            <person name="Rhyner C."/>
            <person name="Schupbach-Regula G."/>
            <person name="Torsteinsdottir S."/>
            <person name="Alcocer M."/>
            <person name="Marti E."/>
        </authorList>
    </citation>
    <scope>NUCLEOTIDE SEQUENCE</scope>
    <source>
        <tissue evidence="3">Salivary gland</tissue>
    </source>
</reference>
<sequence>MKNHVYCIGLLLVGVGLANGLGFGLPSLPKLPNPLNPKASYNSPSLPGGPSFSVNVSGNAGSVAEGLMQPKLPQFPGLPQLGGNSGSNGNSGSSCGLPQLPGVPSFPGAPKLPGFPSLPGMPSLPGFPGSNSSSNSLSNSSSFGNLPGVPNFFDPNALSNLMPNASNFANPNSTVGNALDGLQSAVKNANNSANQALSNFQDFSNNLSEQIKNASDAAQSRVKEQLQGLSSGVRSCVEENGNPGQAGVQAAQQSAMQCVQKKVEEAVSIVSNTRSDVQAAQLGLDYVRGNLSNCRVNVSMSLAELPTYDSSSPSCVAAALFSIQPETILLPINLATNGAQAVALVQGLQAYAMKRVANMMGKVAKASLENTLAIGKGTPNRAIKG</sequence>
<dbReference type="EMBL" id="MN123713">
    <property type="protein sequence ID" value="QII57729.1"/>
    <property type="molecule type" value="mRNA"/>
</dbReference>
<feature type="signal peptide" evidence="2">
    <location>
        <begin position="1"/>
        <end position="20"/>
    </location>
</feature>
<feature type="compositionally biased region" description="Low complexity" evidence="1">
    <location>
        <begin position="123"/>
        <end position="141"/>
    </location>
</feature>